<dbReference type="InterPro" id="IPR006407">
    <property type="entry name" value="GlgB"/>
</dbReference>
<dbReference type="Pfam" id="PF02806">
    <property type="entry name" value="Alpha-amylase_C"/>
    <property type="match status" value="1"/>
</dbReference>
<evidence type="ECO:0000256" key="1">
    <source>
        <dbReference type="ARBA" id="ARBA00000826"/>
    </source>
</evidence>
<evidence type="ECO:0000313" key="14">
    <source>
        <dbReference type="Proteomes" id="UP000004030"/>
    </source>
</evidence>
<comment type="caution">
    <text evidence="13">The sequence shown here is derived from an EMBL/GenBank/DDBJ whole genome shotgun (WGS) entry which is preliminary data.</text>
</comment>
<evidence type="ECO:0000256" key="4">
    <source>
        <dbReference type="ARBA" id="ARBA00009000"/>
    </source>
</evidence>
<organism evidence="13 14">
    <name type="scientific">Novosphingobium pentaromativorans US6-1</name>
    <dbReference type="NCBI Taxonomy" id="1088721"/>
    <lineage>
        <taxon>Bacteria</taxon>
        <taxon>Pseudomonadati</taxon>
        <taxon>Pseudomonadota</taxon>
        <taxon>Alphaproteobacteria</taxon>
        <taxon>Sphingomonadales</taxon>
        <taxon>Sphingomonadaceae</taxon>
        <taxon>Novosphingobium</taxon>
    </lineage>
</organism>
<dbReference type="PATRIC" id="fig|1088721.3.peg.2623"/>
<dbReference type="NCBIfam" id="NF008967">
    <property type="entry name" value="PRK12313.1"/>
    <property type="match status" value="1"/>
</dbReference>
<evidence type="ECO:0000256" key="7">
    <source>
        <dbReference type="ARBA" id="ARBA00022679"/>
    </source>
</evidence>
<dbReference type="InterPro" id="IPR054169">
    <property type="entry name" value="GlgB_N"/>
</dbReference>
<dbReference type="SUPFAM" id="SSF51011">
    <property type="entry name" value="Glycosyl hydrolase domain"/>
    <property type="match status" value="1"/>
</dbReference>
<dbReference type="InterPro" id="IPR037439">
    <property type="entry name" value="Branching_enzy"/>
</dbReference>
<dbReference type="SUPFAM" id="SSF51445">
    <property type="entry name" value="(Trans)glycosidases"/>
    <property type="match status" value="1"/>
</dbReference>
<dbReference type="GO" id="GO:0043169">
    <property type="term" value="F:cation binding"/>
    <property type="evidence" value="ECO:0007669"/>
    <property type="project" value="InterPro"/>
</dbReference>
<dbReference type="FunFam" id="2.60.40.1180:FF:000002">
    <property type="entry name" value="1,4-alpha-glucan branching enzyme GlgB"/>
    <property type="match status" value="1"/>
</dbReference>
<sequence>MKPTKSALESLLLGSHADPFSLLGLYSGPTGSFARAILPGADTVEAFSLDGKALGTLDKVDDRCLFEGELAGKPQPVRYRCSAGEHDWLVTDPYSFGPVLGPLDDLLIAEGTHQRLFDKLGAHIIDHQGASGVHFAVWAPNARLVSVVGDFNDWDRARHVMRHRKDIGVWEIFIPDIGDYRAYKYRIVGADGAVQPLKADPFAFMAEIRPKSASMTAHPAKLDWGDEAHRAHWATVDPRKVPISIYEVHAGSWQRDQWNWFLNWDELADRLIPYVVDMGFTHIEFLPISEHPYDPSWGYQTTGLFAPTARFGEPAGFARFVDGAHRAGIGVLLDWVPAHFPTDEHGLVRFDGTALYEHEDPRLGYHPDWNTLIYNFGRREVSSFLVNNALFWAEHYHVDGLRVDAVASMLYRDYSRKAGEWIPNQQGGRENWEAVDFLRATNRALYGTHPGFMTFAEESTAWPGVTQPAYDAEGGERPTALGFGFKWNMGFMHDTLQYMSRDPVHRRYHHHDITFGLMYAFSENFVLPLSHDEVVHGKGSLLTKMSGDDWQKFANLRAYYALMWGYPGKKLLFMGQEFAQRREWSEERALDWDLCDAPAHEGIRNLVKDLNRLYRQKPALHAGDCDAGCFEWLIVDDAQNSVFAWLRKARGAKPVAVICNMTPALRSGYRVPLPHEGKWNEILNSDSAHYGGSGKGNLGQVKSEGGAATVTLPPLGTIMLEYAG</sequence>
<dbReference type="FunFam" id="2.60.40.10:FF:000169">
    <property type="entry name" value="1,4-alpha-glucan branching enzyme GlgB"/>
    <property type="match status" value="1"/>
</dbReference>
<evidence type="ECO:0000256" key="11">
    <source>
        <dbReference type="PIRSR" id="PIRSR000463-1"/>
    </source>
</evidence>
<comment type="subunit">
    <text evidence="10">Monomer.</text>
</comment>
<evidence type="ECO:0000256" key="9">
    <source>
        <dbReference type="ARBA" id="ARBA00023277"/>
    </source>
</evidence>
<dbReference type="GO" id="GO:0005829">
    <property type="term" value="C:cytosol"/>
    <property type="evidence" value="ECO:0007669"/>
    <property type="project" value="TreeGrafter"/>
</dbReference>
<dbReference type="InterPro" id="IPR017853">
    <property type="entry name" value="GH"/>
</dbReference>
<dbReference type="UniPathway" id="UPA00164"/>
<evidence type="ECO:0000313" key="13">
    <source>
        <dbReference type="EMBL" id="EHJ60305.1"/>
    </source>
</evidence>
<dbReference type="PIRSF" id="PIRSF000463">
    <property type="entry name" value="GlgB"/>
    <property type="match status" value="1"/>
</dbReference>
<dbReference type="InterPro" id="IPR013780">
    <property type="entry name" value="Glyco_hydro_b"/>
</dbReference>
<comment type="pathway">
    <text evidence="3 10">Glycan biosynthesis; glycogen biosynthesis.</text>
</comment>
<dbReference type="CDD" id="cd02855">
    <property type="entry name" value="E_set_GBE_prok_N"/>
    <property type="match status" value="1"/>
</dbReference>
<proteinExistence type="inferred from homology"/>
<keyword evidence="14" id="KW-1185">Reference proteome</keyword>
<dbReference type="Pfam" id="PF22019">
    <property type="entry name" value="GlgB_N"/>
    <property type="match status" value="1"/>
</dbReference>
<dbReference type="InterPro" id="IPR006047">
    <property type="entry name" value="GH13_cat_dom"/>
</dbReference>
<keyword evidence="5 10" id="KW-0321">Glycogen metabolism</keyword>
<evidence type="ECO:0000259" key="12">
    <source>
        <dbReference type="SMART" id="SM00642"/>
    </source>
</evidence>
<gene>
    <name evidence="10" type="primary">glgB</name>
    <name evidence="13" type="ORF">NSU_2653</name>
</gene>
<dbReference type="Pfam" id="PF02922">
    <property type="entry name" value="CBM_48"/>
    <property type="match status" value="1"/>
</dbReference>
<dbReference type="Proteomes" id="UP000004030">
    <property type="component" value="Unassembled WGS sequence"/>
</dbReference>
<dbReference type="KEGG" id="npn:JI59_06815"/>
<dbReference type="InterPro" id="IPR006048">
    <property type="entry name" value="A-amylase/branching_C"/>
</dbReference>
<evidence type="ECO:0000256" key="10">
    <source>
        <dbReference type="HAMAP-Rule" id="MF_00685"/>
    </source>
</evidence>
<dbReference type="GO" id="GO:0005978">
    <property type="term" value="P:glycogen biosynthetic process"/>
    <property type="evidence" value="ECO:0007669"/>
    <property type="project" value="UniProtKB-UniRule"/>
</dbReference>
<dbReference type="NCBIfam" id="TIGR01515">
    <property type="entry name" value="branching_enzym"/>
    <property type="match status" value="1"/>
</dbReference>
<dbReference type="HAMAP" id="MF_00685">
    <property type="entry name" value="GlgB"/>
    <property type="match status" value="1"/>
</dbReference>
<keyword evidence="8 10" id="KW-0320">Glycogen biosynthesis</keyword>
<feature type="active site" description="Proton donor" evidence="10 11">
    <location>
        <position position="457"/>
    </location>
</feature>
<protein>
    <recommendedName>
        <fullName evidence="10">1,4-alpha-glucan branching enzyme GlgB</fullName>
        <ecNumber evidence="10">2.4.1.18</ecNumber>
    </recommendedName>
    <alternativeName>
        <fullName evidence="10">1,4-alpha-D-glucan:1,4-alpha-D-glucan 6-glucosyl-transferase</fullName>
    </alternativeName>
    <alternativeName>
        <fullName evidence="10">Alpha-(1-&gt;4)-glucan branching enzyme</fullName>
    </alternativeName>
    <alternativeName>
        <fullName evidence="10">Glycogen branching enzyme</fullName>
        <shortName evidence="10">BE</shortName>
    </alternativeName>
</protein>
<dbReference type="AlphaFoldDB" id="G6EE82"/>
<dbReference type="Gene3D" id="2.60.40.1180">
    <property type="entry name" value="Golgi alpha-mannosidase II"/>
    <property type="match status" value="1"/>
</dbReference>
<dbReference type="Gene3D" id="2.60.40.10">
    <property type="entry name" value="Immunoglobulins"/>
    <property type="match status" value="1"/>
</dbReference>
<dbReference type="OrthoDB" id="9800174at2"/>
<dbReference type="GO" id="GO:0004553">
    <property type="term" value="F:hydrolase activity, hydrolyzing O-glycosyl compounds"/>
    <property type="evidence" value="ECO:0007669"/>
    <property type="project" value="InterPro"/>
</dbReference>
<evidence type="ECO:0000256" key="8">
    <source>
        <dbReference type="ARBA" id="ARBA00023056"/>
    </source>
</evidence>
<dbReference type="GO" id="GO:0003844">
    <property type="term" value="F:1,4-alpha-glucan branching enzyme activity"/>
    <property type="evidence" value="ECO:0007669"/>
    <property type="project" value="UniProtKB-UniRule"/>
</dbReference>
<feature type="active site" description="Nucleophile" evidence="10 11">
    <location>
        <position position="404"/>
    </location>
</feature>
<keyword evidence="7 10" id="KW-0808">Transferase</keyword>
<name>G6EE82_9SPHN</name>
<feature type="domain" description="Glycosyl hydrolase family 13 catalytic" evidence="12">
    <location>
        <begin position="247"/>
        <end position="610"/>
    </location>
</feature>
<accession>G6EE82</accession>
<dbReference type="NCBIfam" id="NF003811">
    <property type="entry name" value="PRK05402.1"/>
    <property type="match status" value="1"/>
</dbReference>
<dbReference type="RefSeq" id="WP_007013564.1">
    <property type="nucleotide sequence ID" value="NZ_AGFM01000039.1"/>
</dbReference>
<dbReference type="CDD" id="cd11322">
    <property type="entry name" value="AmyAc_Glg_BE"/>
    <property type="match status" value="1"/>
</dbReference>
<evidence type="ECO:0000256" key="5">
    <source>
        <dbReference type="ARBA" id="ARBA00022600"/>
    </source>
</evidence>
<reference evidence="13 14" key="1">
    <citation type="journal article" date="2012" name="J. Bacteriol.">
        <title>Genome sequence of benzo(a)pyrene-degrading bacterium Novosphingobium pentaromativorans US6-1.</title>
        <authorList>
            <person name="Luo Y.R."/>
            <person name="Kang S.G."/>
            <person name="Kim S.J."/>
            <person name="Kim M.R."/>
            <person name="Li N."/>
            <person name="Lee J.H."/>
            <person name="Kwon K.K."/>
        </authorList>
    </citation>
    <scope>NUCLEOTIDE SEQUENCE [LARGE SCALE GENOMIC DNA]</scope>
    <source>
        <strain evidence="13 14">US6-1</strain>
    </source>
</reference>
<dbReference type="FunFam" id="3.20.20.80:FF:000003">
    <property type="entry name" value="1,4-alpha-glucan branching enzyme GlgB"/>
    <property type="match status" value="1"/>
</dbReference>
<dbReference type="eggNOG" id="COG0296">
    <property type="taxonomic scope" value="Bacteria"/>
</dbReference>
<dbReference type="InterPro" id="IPR014756">
    <property type="entry name" value="Ig_E-set"/>
</dbReference>
<keyword evidence="6 10" id="KW-0328">Glycosyltransferase</keyword>
<dbReference type="SMART" id="SM00642">
    <property type="entry name" value="Aamy"/>
    <property type="match status" value="1"/>
</dbReference>
<dbReference type="InterPro" id="IPR044143">
    <property type="entry name" value="GlgB_N_E_set_prok"/>
</dbReference>
<comment type="catalytic activity">
    <reaction evidence="1 10">
        <text>Transfers a segment of a (1-&gt;4)-alpha-D-glucan chain to a primary hydroxy group in a similar glucan chain.</text>
        <dbReference type="EC" id="2.4.1.18"/>
    </reaction>
</comment>
<comment type="function">
    <text evidence="2 10">Catalyzes the formation of the alpha-1,6-glucosidic linkages in glycogen by scission of a 1,4-alpha-linked oligosaccharide from growing alpha-1,4-glucan chains and the subsequent attachment of the oligosaccharide to the alpha-1,6 position.</text>
</comment>
<dbReference type="Gene3D" id="3.20.20.80">
    <property type="entry name" value="Glycosidases"/>
    <property type="match status" value="1"/>
</dbReference>
<dbReference type="STRING" id="1088721.JI59_06815"/>
<dbReference type="PANTHER" id="PTHR43651">
    <property type="entry name" value="1,4-ALPHA-GLUCAN-BRANCHING ENZYME"/>
    <property type="match status" value="1"/>
</dbReference>
<dbReference type="InterPro" id="IPR013783">
    <property type="entry name" value="Ig-like_fold"/>
</dbReference>
<evidence type="ECO:0000256" key="6">
    <source>
        <dbReference type="ARBA" id="ARBA00022676"/>
    </source>
</evidence>
<dbReference type="SUPFAM" id="SSF81296">
    <property type="entry name" value="E set domains"/>
    <property type="match status" value="2"/>
</dbReference>
<evidence type="ECO:0000256" key="3">
    <source>
        <dbReference type="ARBA" id="ARBA00004964"/>
    </source>
</evidence>
<keyword evidence="9 10" id="KW-0119">Carbohydrate metabolism</keyword>
<dbReference type="InterPro" id="IPR004193">
    <property type="entry name" value="Glyco_hydro_13_N"/>
</dbReference>
<evidence type="ECO:0000256" key="2">
    <source>
        <dbReference type="ARBA" id="ARBA00002953"/>
    </source>
</evidence>
<dbReference type="EMBL" id="AGFM01000039">
    <property type="protein sequence ID" value="EHJ60305.1"/>
    <property type="molecule type" value="Genomic_DNA"/>
</dbReference>
<dbReference type="PANTHER" id="PTHR43651:SF3">
    <property type="entry name" value="1,4-ALPHA-GLUCAN-BRANCHING ENZYME"/>
    <property type="match status" value="1"/>
</dbReference>
<dbReference type="EC" id="2.4.1.18" evidence="10"/>
<comment type="similarity">
    <text evidence="4 10">Belongs to the glycosyl hydrolase 13 family. GlgB subfamily.</text>
</comment>